<gene>
    <name evidence="1" type="ORF">R6Y96_06745</name>
</gene>
<dbReference type="RefSeq" id="WP_318620485.1">
    <property type="nucleotide sequence ID" value="NZ_CP137642.1"/>
</dbReference>
<dbReference type="GeneID" id="85732840"/>
<accession>A0AAX4FSV6</accession>
<dbReference type="KEGG" id="mrc:R6Y96_06745"/>
<keyword evidence="2" id="KW-1185">Reference proteome</keyword>
<dbReference type="Proteomes" id="UP001305652">
    <property type="component" value="Chromosome"/>
</dbReference>
<proteinExistence type="predicted"/>
<reference evidence="1 2" key="1">
    <citation type="submission" date="2023-10" db="EMBL/GenBank/DDBJ databases">
        <title>The complete genome sequence of Methanoculleus receptaculi DSM 18860.</title>
        <authorList>
            <person name="Lai S.-J."/>
            <person name="You Y.-T."/>
            <person name="Chen S.-C."/>
        </authorList>
    </citation>
    <scope>NUCLEOTIDE SEQUENCE [LARGE SCALE GENOMIC DNA]</scope>
    <source>
        <strain evidence="1 2">DSM 18860</strain>
    </source>
</reference>
<dbReference type="AlphaFoldDB" id="A0AAX4FSV6"/>
<organism evidence="1 2">
    <name type="scientific">Methanoculleus receptaculi</name>
    <dbReference type="NCBI Taxonomy" id="394967"/>
    <lineage>
        <taxon>Archaea</taxon>
        <taxon>Methanobacteriati</taxon>
        <taxon>Methanobacteriota</taxon>
        <taxon>Stenosarchaea group</taxon>
        <taxon>Methanomicrobia</taxon>
        <taxon>Methanomicrobiales</taxon>
        <taxon>Methanomicrobiaceae</taxon>
        <taxon>Methanoculleus</taxon>
    </lineage>
</organism>
<name>A0AAX4FSV6_9EURY</name>
<evidence type="ECO:0000313" key="1">
    <source>
        <dbReference type="EMBL" id="WOX57008.1"/>
    </source>
</evidence>
<dbReference type="EMBL" id="CP137642">
    <property type="protein sequence ID" value="WOX57008.1"/>
    <property type="molecule type" value="Genomic_DNA"/>
</dbReference>
<sequence length="361" mass="38447">MKRIALLALIAAMVLIAPASAAYVSISAPQEVYVGDPLVVRGTSTIEGQPKPSLSPGFSTEIVLYYAQYAKREIERKTIVVQEDGTFSATFETEGLEPGRYSIEIVDPTKTTFGGSSKTQQLVTLIDRSGIITIDSPLTQDFDGTLDIRGSVADLGDVGVQVRVEHDGFIVYGPTYLATDKNGAFSVEVPISAGGTYEVTFHDARGYIGSREFVVIGAAEPTPTGVVISASAPASRSAPAYFEVETRSGTVTITTSSGLDWVVEYIDEKNVRHKVNEKGMLEPEKVEIATEGGTVYVKIYPLSYTDNATVQISAANARAVRVSQVAPALFGDAPPTPTQSTPLPPLLTLLALLAVVLVRRG</sequence>
<evidence type="ECO:0000313" key="2">
    <source>
        <dbReference type="Proteomes" id="UP001305652"/>
    </source>
</evidence>
<protein>
    <submittedName>
        <fullName evidence="1">Uncharacterized protein</fullName>
    </submittedName>
</protein>